<dbReference type="InParanoid" id="A0A3M0CSV4"/>
<dbReference type="OrthoDB" id="7631092at2"/>
<name>A0A3M0CSV4_9PROT</name>
<dbReference type="RefSeq" id="WP_121937204.1">
    <property type="nucleotide sequence ID" value="NZ_REFR01000009.1"/>
</dbReference>
<gene>
    <name evidence="1" type="ORF">BXY39_0473</name>
</gene>
<dbReference type="EMBL" id="REFR01000009">
    <property type="protein sequence ID" value="RMB11985.1"/>
    <property type="molecule type" value="Genomic_DNA"/>
</dbReference>
<protein>
    <submittedName>
        <fullName evidence="1">Uncharacterized protein</fullName>
    </submittedName>
</protein>
<evidence type="ECO:0000313" key="2">
    <source>
        <dbReference type="Proteomes" id="UP000271227"/>
    </source>
</evidence>
<keyword evidence="2" id="KW-1185">Reference proteome</keyword>
<dbReference type="Proteomes" id="UP000271227">
    <property type="component" value="Unassembled WGS sequence"/>
</dbReference>
<sequence length="128" mass="13773">MLNTLHTLQRLGAICAVACTFGYAIPATGTDSGHVNIRFSGARNWSANCNFLKDSGKEREIARRGRGNQSIKVLEIRDITSGRCTLNVPAGTQLKVTFTGTGAIACPFKITAPCMRIFTAGDEQTFGF</sequence>
<comment type="caution">
    <text evidence="1">The sequence shown here is derived from an EMBL/GenBank/DDBJ whole genome shotgun (WGS) entry which is preliminary data.</text>
</comment>
<proteinExistence type="predicted"/>
<organism evidence="1 2">
    <name type="scientific">Eilatimonas milleporae</name>
    <dbReference type="NCBI Taxonomy" id="911205"/>
    <lineage>
        <taxon>Bacteria</taxon>
        <taxon>Pseudomonadati</taxon>
        <taxon>Pseudomonadota</taxon>
        <taxon>Alphaproteobacteria</taxon>
        <taxon>Kordiimonadales</taxon>
        <taxon>Kordiimonadaceae</taxon>
        <taxon>Eilatimonas</taxon>
    </lineage>
</organism>
<reference evidence="1 2" key="1">
    <citation type="submission" date="2018-10" db="EMBL/GenBank/DDBJ databases">
        <title>Genomic Encyclopedia of Archaeal and Bacterial Type Strains, Phase II (KMG-II): from individual species to whole genera.</title>
        <authorList>
            <person name="Goeker M."/>
        </authorList>
    </citation>
    <scope>NUCLEOTIDE SEQUENCE [LARGE SCALE GENOMIC DNA]</scope>
    <source>
        <strain evidence="1 2">DSM 25217</strain>
    </source>
</reference>
<evidence type="ECO:0000313" key="1">
    <source>
        <dbReference type="EMBL" id="RMB11985.1"/>
    </source>
</evidence>
<accession>A0A3M0CSV4</accession>
<dbReference type="AlphaFoldDB" id="A0A3M0CSV4"/>